<accession>A0A1F6TCU5</accession>
<dbReference type="AlphaFoldDB" id="A0A1F6TCU5"/>
<proteinExistence type="predicted"/>
<dbReference type="Gene3D" id="3.30.950.30">
    <property type="entry name" value="Schlafen, AAA domain"/>
    <property type="match status" value="1"/>
</dbReference>
<evidence type="ECO:0000313" key="3">
    <source>
        <dbReference type="Proteomes" id="UP000177925"/>
    </source>
</evidence>
<name>A0A1F6TCU5_9PROT</name>
<dbReference type="Pfam" id="PF13749">
    <property type="entry name" value="HATPase_c_4"/>
    <property type="match status" value="1"/>
</dbReference>
<dbReference type="InterPro" id="IPR038461">
    <property type="entry name" value="Schlafen_AlbA_2_dom_sf"/>
</dbReference>
<gene>
    <name evidence="2" type="ORF">A2150_03985</name>
</gene>
<evidence type="ECO:0000259" key="1">
    <source>
        <dbReference type="Pfam" id="PF04326"/>
    </source>
</evidence>
<dbReference type="Pfam" id="PF04326">
    <property type="entry name" value="SLFN_AlbA_2"/>
    <property type="match status" value="1"/>
</dbReference>
<dbReference type="InterPro" id="IPR007421">
    <property type="entry name" value="Schlafen_AlbA_2_dom"/>
</dbReference>
<evidence type="ECO:0000313" key="2">
    <source>
        <dbReference type="EMBL" id="OGI42958.1"/>
    </source>
</evidence>
<feature type="domain" description="Schlafen AlbA-2" evidence="1">
    <location>
        <begin position="19"/>
        <end position="141"/>
    </location>
</feature>
<dbReference type="PANTHER" id="PTHR30595">
    <property type="entry name" value="GLPR-RELATED TRANSCRIPTIONAL REPRESSOR"/>
    <property type="match status" value="1"/>
</dbReference>
<dbReference type="Proteomes" id="UP000177925">
    <property type="component" value="Unassembled WGS sequence"/>
</dbReference>
<dbReference type="Gene3D" id="3.30.565.60">
    <property type="match status" value="1"/>
</dbReference>
<comment type="caution">
    <text evidence="2">The sequence shown here is derived from an EMBL/GenBank/DDBJ whole genome shotgun (WGS) entry which is preliminary data.</text>
</comment>
<sequence>MNNAELIALVDRLRRESNEIEWLEFKENRYEPQILGEYLSALSNAACLAGKPRGYLLFGIDNVSHNVVGTSFDPYAVKGKGNQDLLLWLSMGLQPNVGLDVHIVDHPEGRVVLFDITPAWSRPVRFYGTAYIRVGSSKTELSKHPEKERAIWTCRSDWSAQLCERATLADLDPDAILKAREQFKIKHPSQAAPTDAWDDETFLNRAKLTIQGAITHAAIVLLGRPESAALLSPAVAKISWILKDAQNRELDYEHFGPPFILQVDRVLRRVRNLTLRTLPSGTLFPQEITQYDPWVIREALHNCIAHQDYGLRGRINIVETPNSILLTNVGSFLPGNVEKVIRQDAPLEIYRNPFLAEAMVNLNMIDTQGGGIKRMFQAQIKRFFPLPDYDLSEPDRVAVMVRGEVLDEQYTRALMDRADLDLWQVMLLDKVQKRIPVSREDHRHLKTAGLVEGRYPSLLIAGRIAKVTGQPGRHIRERGFDKKYYLDLILALVREHGPVSRTEIDRLLLNKLPEVLTESQKKHRVHNLLSELSRQKLILNVGSRARPKWQVVDRGKDLTKSEPS</sequence>
<protein>
    <recommendedName>
        <fullName evidence="1">Schlafen AlbA-2 domain-containing protein</fullName>
    </recommendedName>
</protein>
<dbReference type="EMBL" id="MFSS01000072">
    <property type="protein sequence ID" value="OGI42958.1"/>
    <property type="molecule type" value="Genomic_DNA"/>
</dbReference>
<dbReference type="STRING" id="1817758.A2150_03985"/>
<dbReference type="InterPro" id="IPR038475">
    <property type="entry name" value="RecG_C_sf"/>
</dbReference>
<reference evidence="2 3" key="1">
    <citation type="journal article" date="2016" name="Nat. Commun.">
        <title>Thousands of microbial genomes shed light on interconnected biogeochemical processes in an aquifer system.</title>
        <authorList>
            <person name="Anantharaman K."/>
            <person name="Brown C.T."/>
            <person name="Hug L.A."/>
            <person name="Sharon I."/>
            <person name="Castelle C.J."/>
            <person name="Probst A.J."/>
            <person name="Thomas B.C."/>
            <person name="Singh A."/>
            <person name="Wilkins M.J."/>
            <person name="Karaoz U."/>
            <person name="Brodie E.L."/>
            <person name="Williams K.H."/>
            <person name="Hubbard S.S."/>
            <person name="Banfield J.F."/>
        </authorList>
    </citation>
    <scope>NUCLEOTIDE SEQUENCE [LARGE SCALE GENOMIC DNA]</scope>
</reference>
<dbReference type="PANTHER" id="PTHR30595:SF6">
    <property type="entry name" value="SCHLAFEN ALBA-2 DOMAIN-CONTAINING PROTEIN"/>
    <property type="match status" value="1"/>
</dbReference>
<organism evidence="2 3">
    <name type="scientific">Candidatus Muproteobacteria bacterium RBG_16_64_11</name>
    <dbReference type="NCBI Taxonomy" id="1817758"/>
    <lineage>
        <taxon>Bacteria</taxon>
        <taxon>Pseudomonadati</taxon>
        <taxon>Pseudomonadota</taxon>
        <taxon>Candidatus Muproteobacteria</taxon>
    </lineage>
</organism>